<dbReference type="SUPFAM" id="SSF54637">
    <property type="entry name" value="Thioesterase/thiol ester dehydrase-isomerase"/>
    <property type="match status" value="1"/>
</dbReference>
<dbReference type="RefSeq" id="WP_068950723.1">
    <property type="nucleotide sequence ID" value="NZ_CM004502.1"/>
</dbReference>
<dbReference type="AlphaFoldDB" id="A0A1C7P8Q3"/>
<evidence type="ECO:0000313" key="1">
    <source>
        <dbReference type="EMBL" id="OBZ97557.1"/>
    </source>
</evidence>
<protein>
    <submittedName>
        <fullName evidence="1">Uncharacterized protein</fullName>
    </submittedName>
</protein>
<geneLocation type="plasmid" evidence="2">
    <name>pf5.1a</name>
</geneLocation>
<comment type="caution">
    <text evidence="1">The sequence shown here is derived from an EMBL/GenBank/DDBJ whole genome shotgun (WGS) entry which is preliminary data.</text>
</comment>
<dbReference type="OrthoDB" id="7204167at2"/>
<accession>A0A1C7P8Q3</accession>
<proteinExistence type="predicted"/>
<reference evidence="1 2" key="1">
    <citation type="journal article" date="2016" name="Syst. Appl. Microbiol.">
        <title>Pararhizobium polonicum sp. nov. isolated from tumors on stone fruit rootstocks.</title>
        <authorList>
            <person name="Pulawska J."/>
            <person name="Kuzmanovic N."/>
            <person name="Willems A."/>
            <person name="Pothier J.F."/>
        </authorList>
    </citation>
    <scope>NUCLEOTIDE SEQUENCE [LARGE SCALE GENOMIC DNA]</scope>
    <source>
        <strain evidence="1 2">F5.1</strain>
        <plasmid evidence="1">pF5.1a</plasmid>
    </source>
</reference>
<dbReference type="InterPro" id="IPR029069">
    <property type="entry name" value="HotDog_dom_sf"/>
</dbReference>
<gene>
    <name evidence="1" type="ORF">ADU59_00655</name>
</gene>
<dbReference type="CDD" id="cd00586">
    <property type="entry name" value="4HBT"/>
    <property type="match status" value="1"/>
</dbReference>
<name>A0A1C7P8Q3_9HYPH</name>
<keyword evidence="2" id="KW-1185">Reference proteome</keyword>
<organism evidence="1 2">
    <name type="scientific">Pararhizobium polonicum</name>
    <dbReference type="NCBI Taxonomy" id="1612624"/>
    <lineage>
        <taxon>Bacteria</taxon>
        <taxon>Pseudomonadati</taxon>
        <taxon>Pseudomonadota</taxon>
        <taxon>Alphaproteobacteria</taxon>
        <taxon>Hyphomicrobiales</taxon>
        <taxon>Rhizobiaceae</taxon>
        <taxon>Rhizobium/Agrobacterium group</taxon>
        <taxon>Pararhizobium</taxon>
    </lineage>
</organism>
<evidence type="ECO:0000313" key="2">
    <source>
        <dbReference type="Proteomes" id="UP000093111"/>
    </source>
</evidence>
<dbReference type="Proteomes" id="UP000093111">
    <property type="component" value="Plasmid pF5.1a"/>
</dbReference>
<dbReference type="Pfam" id="PF13279">
    <property type="entry name" value="4HBT_2"/>
    <property type="match status" value="1"/>
</dbReference>
<keyword evidence="1" id="KW-0614">Plasmid</keyword>
<sequence length="153" mass="16543">MIDTASASRPTAALCSLDIPVTFGDCDPAGIVFYPNFYRWMDTTFHHFLRGAGGHAQIARSLGSKGLGVLTSELTFRAPAKDGDLLNFALTGIEWGERSFLLQYSGRSGAVLCCEGSERRAVFVTRDDRMGATATGPLREMLSPILSHNLPTT</sequence>
<dbReference type="EMBL" id="LGLV01000001">
    <property type="protein sequence ID" value="OBZ97557.1"/>
    <property type="molecule type" value="Genomic_DNA"/>
</dbReference>
<dbReference type="Gene3D" id="3.10.129.10">
    <property type="entry name" value="Hotdog Thioesterase"/>
    <property type="match status" value="1"/>
</dbReference>